<reference evidence="2" key="2">
    <citation type="submission" date="2020-09" db="EMBL/GenBank/DDBJ databases">
        <authorList>
            <person name="Sun Q."/>
            <person name="Zhou Y."/>
        </authorList>
    </citation>
    <scope>NUCLEOTIDE SEQUENCE</scope>
    <source>
        <strain evidence="2">CGMCC 1.12919</strain>
    </source>
</reference>
<accession>A0A916U6D5</accession>
<proteinExistence type="predicted"/>
<reference evidence="2" key="1">
    <citation type="journal article" date="2014" name="Int. J. Syst. Evol. Microbiol.">
        <title>Complete genome sequence of Corynebacterium casei LMG S-19264T (=DSM 44701T), isolated from a smear-ripened cheese.</title>
        <authorList>
            <consortium name="US DOE Joint Genome Institute (JGI-PGF)"/>
            <person name="Walter F."/>
            <person name="Albersmeier A."/>
            <person name="Kalinowski J."/>
            <person name="Ruckert C."/>
        </authorList>
    </citation>
    <scope>NUCLEOTIDE SEQUENCE</scope>
    <source>
        <strain evidence="2">CGMCC 1.12919</strain>
    </source>
</reference>
<evidence type="ECO:0000256" key="1">
    <source>
        <dbReference type="SAM" id="MobiDB-lite"/>
    </source>
</evidence>
<keyword evidence="3" id="KW-1185">Reference proteome</keyword>
<feature type="region of interest" description="Disordered" evidence="1">
    <location>
        <begin position="37"/>
        <end position="72"/>
    </location>
</feature>
<dbReference type="Proteomes" id="UP000637002">
    <property type="component" value="Unassembled WGS sequence"/>
</dbReference>
<gene>
    <name evidence="2" type="ORF">GCM10010994_18720</name>
</gene>
<evidence type="ECO:0000313" key="3">
    <source>
        <dbReference type="Proteomes" id="UP000637002"/>
    </source>
</evidence>
<feature type="compositionally biased region" description="Basic and acidic residues" evidence="1">
    <location>
        <begin position="39"/>
        <end position="49"/>
    </location>
</feature>
<sequence length="72" mass="7771">MRRRLYSVKMVAIAAGAVPEGRCPICVLSAGRVARRRSGREDDPERCDDGPGLALLDPAPAEAEEEPPRCLP</sequence>
<name>A0A916U6D5_9HYPH</name>
<feature type="compositionally biased region" description="Low complexity" evidence="1">
    <location>
        <begin position="50"/>
        <end position="61"/>
    </location>
</feature>
<evidence type="ECO:0000313" key="2">
    <source>
        <dbReference type="EMBL" id="GGC60345.1"/>
    </source>
</evidence>
<comment type="caution">
    <text evidence="2">The sequence shown here is derived from an EMBL/GenBank/DDBJ whole genome shotgun (WGS) entry which is preliminary data.</text>
</comment>
<protein>
    <submittedName>
        <fullName evidence="2">Uncharacterized protein</fullName>
    </submittedName>
</protein>
<dbReference type="AlphaFoldDB" id="A0A916U6D5"/>
<dbReference type="EMBL" id="BMGG01000003">
    <property type="protein sequence ID" value="GGC60345.1"/>
    <property type="molecule type" value="Genomic_DNA"/>
</dbReference>
<organism evidence="2 3">
    <name type="scientific">Chelatococcus reniformis</name>
    <dbReference type="NCBI Taxonomy" id="1494448"/>
    <lineage>
        <taxon>Bacteria</taxon>
        <taxon>Pseudomonadati</taxon>
        <taxon>Pseudomonadota</taxon>
        <taxon>Alphaproteobacteria</taxon>
        <taxon>Hyphomicrobiales</taxon>
        <taxon>Chelatococcaceae</taxon>
        <taxon>Chelatococcus</taxon>
    </lineage>
</organism>